<feature type="domain" description="Histidine kinase" evidence="8">
    <location>
        <begin position="816"/>
        <end position="1034"/>
    </location>
</feature>
<keyword evidence="3 6" id="KW-0597">Phosphoprotein</keyword>
<dbReference type="InterPro" id="IPR007891">
    <property type="entry name" value="CHASE3"/>
</dbReference>
<dbReference type="Pfam" id="PF00989">
    <property type="entry name" value="PAS"/>
    <property type="match status" value="1"/>
</dbReference>
<dbReference type="InterPro" id="IPR004358">
    <property type="entry name" value="Sig_transdc_His_kin-like_C"/>
</dbReference>
<evidence type="ECO:0000259" key="10">
    <source>
        <dbReference type="PROSITE" id="PS50112"/>
    </source>
</evidence>
<dbReference type="PROSITE" id="PS50109">
    <property type="entry name" value="HIS_KIN"/>
    <property type="match status" value="1"/>
</dbReference>
<dbReference type="PROSITE" id="PS50112">
    <property type="entry name" value="PAS"/>
    <property type="match status" value="3"/>
</dbReference>
<dbReference type="PRINTS" id="PR00344">
    <property type="entry name" value="BCTRLSENSOR"/>
</dbReference>
<dbReference type="Pfam" id="PF00072">
    <property type="entry name" value="Response_reg"/>
    <property type="match status" value="1"/>
</dbReference>
<dbReference type="InterPro" id="IPR036097">
    <property type="entry name" value="HisK_dim/P_sf"/>
</dbReference>
<evidence type="ECO:0000256" key="7">
    <source>
        <dbReference type="SAM" id="Phobius"/>
    </source>
</evidence>
<dbReference type="SMART" id="SM00388">
    <property type="entry name" value="HisKA"/>
    <property type="match status" value="1"/>
</dbReference>
<dbReference type="InterPro" id="IPR000700">
    <property type="entry name" value="PAS-assoc_C"/>
</dbReference>
<reference evidence="12 13" key="1">
    <citation type="submission" date="2024-07" db="EMBL/GenBank/DDBJ databases">
        <title>Uliginosibacterium flavum JJ3220;KACC:17644.</title>
        <authorList>
            <person name="Kim M.K."/>
        </authorList>
    </citation>
    <scope>NUCLEOTIDE SEQUENCE [LARGE SCALE GENOMIC DNA]</scope>
    <source>
        <strain evidence="12 13">KACC:17644</strain>
    </source>
</reference>
<dbReference type="Pfam" id="PF02518">
    <property type="entry name" value="HATPase_c"/>
    <property type="match status" value="1"/>
</dbReference>
<dbReference type="Pfam" id="PF13426">
    <property type="entry name" value="PAS_9"/>
    <property type="match status" value="3"/>
</dbReference>
<dbReference type="InterPro" id="IPR001789">
    <property type="entry name" value="Sig_transdc_resp-reg_receiver"/>
</dbReference>
<evidence type="ECO:0000256" key="2">
    <source>
        <dbReference type="ARBA" id="ARBA00012438"/>
    </source>
</evidence>
<dbReference type="InterPro" id="IPR035965">
    <property type="entry name" value="PAS-like_dom_sf"/>
</dbReference>
<gene>
    <name evidence="12" type="ORF">ABXR19_07100</name>
</gene>
<dbReference type="CDD" id="cd16922">
    <property type="entry name" value="HATPase_EvgS-ArcB-TorS-like"/>
    <property type="match status" value="1"/>
</dbReference>
<dbReference type="InterPro" id="IPR003594">
    <property type="entry name" value="HATPase_dom"/>
</dbReference>
<dbReference type="SMART" id="SM00091">
    <property type="entry name" value="PAS"/>
    <property type="match status" value="4"/>
</dbReference>
<name>A0ABV2TJ42_9RHOO</name>
<dbReference type="SMART" id="SM00086">
    <property type="entry name" value="PAC"/>
    <property type="match status" value="4"/>
</dbReference>
<dbReference type="Gene3D" id="3.40.50.2300">
    <property type="match status" value="1"/>
</dbReference>
<comment type="catalytic activity">
    <reaction evidence="1">
        <text>ATP + protein L-histidine = ADP + protein N-phospho-L-histidine.</text>
        <dbReference type="EC" id="2.7.13.3"/>
    </reaction>
</comment>
<evidence type="ECO:0000259" key="8">
    <source>
        <dbReference type="PROSITE" id="PS50109"/>
    </source>
</evidence>
<dbReference type="Proteomes" id="UP001549691">
    <property type="component" value="Unassembled WGS sequence"/>
</dbReference>
<dbReference type="InterPro" id="IPR005467">
    <property type="entry name" value="His_kinase_dom"/>
</dbReference>
<evidence type="ECO:0000313" key="13">
    <source>
        <dbReference type="Proteomes" id="UP001549691"/>
    </source>
</evidence>
<dbReference type="NCBIfam" id="TIGR00229">
    <property type="entry name" value="sensory_box"/>
    <property type="match status" value="3"/>
</dbReference>
<evidence type="ECO:0000256" key="3">
    <source>
        <dbReference type="ARBA" id="ARBA00022553"/>
    </source>
</evidence>
<dbReference type="SMART" id="SM00448">
    <property type="entry name" value="REC"/>
    <property type="match status" value="1"/>
</dbReference>
<dbReference type="PANTHER" id="PTHR43047">
    <property type="entry name" value="TWO-COMPONENT HISTIDINE PROTEIN KINASE"/>
    <property type="match status" value="1"/>
</dbReference>
<dbReference type="SUPFAM" id="SSF47384">
    <property type="entry name" value="Homodimeric domain of signal transducing histidine kinase"/>
    <property type="match status" value="1"/>
</dbReference>
<evidence type="ECO:0000259" key="11">
    <source>
        <dbReference type="PROSITE" id="PS50113"/>
    </source>
</evidence>
<proteinExistence type="predicted"/>
<dbReference type="Gene3D" id="3.30.450.20">
    <property type="entry name" value="PAS domain"/>
    <property type="match status" value="4"/>
</dbReference>
<feature type="domain" description="PAC" evidence="11">
    <location>
        <begin position="319"/>
        <end position="371"/>
    </location>
</feature>
<dbReference type="Gene3D" id="1.10.287.130">
    <property type="match status" value="1"/>
</dbReference>
<feature type="transmembrane region" description="Helical" evidence="7">
    <location>
        <begin position="179"/>
        <end position="202"/>
    </location>
</feature>
<comment type="caution">
    <text evidence="12">The sequence shown here is derived from an EMBL/GenBank/DDBJ whole genome shotgun (WGS) entry which is preliminary data.</text>
</comment>
<evidence type="ECO:0000256" key="6">
    <source>
        <dbReference type="PROSITE-ProRule" id="PRU00169"/>
    </source>
</evidence>
<dbReference type="PROSITE" id="PS50110">
    <property type="entry name" value="RESPONSE_REGULATORY"/>
    <property type="match status" value="1"/>
</dbReference>
<keyword evidence="7" id="KW-1133">Transmembrane helix</keyword>
<dbReference type="InterPro" id="IPR036890">
    <property type="entry name" value="HATPase_C_sf"/>
</dbReference>
<dbReference type="EMBL" id="JBEWZI010000006">
    <property type="protein sequence ID" value="MET7013951.1"/>
    <property type="molecule type" value="Genomic_DNA"/>
</dbReference>
<evidence type="ECO:0000256" key="5">
    <source>
        <dbReference type="ARBA" id="ARBA00022777"/>
    </source>
</evidence>
<keyword evidence="4" id="KW-0808">Transferase</keyword>
<evidence type="ECO:0000256" key="1">
    <source>
        <dbReference type="ARBA" id="ARBA00000085"/>
    </source>
</evidence>
<dbReference type="InterPro" id="IPR013767">
    <property type="entry name" value="PAS_fold"/>
</dbReference>
<feature type="domain" description="PAS" evidence="10">
    <location>
        <begin position="241"/>
        <end position="292"/>
    </location>
</feature>
<dbReference type="InterPro" id="IPR011006">
    <property type="entry name" value="CheY-like_superfamily"/>
</dbReference>
<keyword evidence="7" id="KW-0472">Membrane</keyword>
<feature type="domain" description="PAS" evidence="10">
    <location>
        <begin position="501"/>
        <end position="572"/>
    </location>
</feature>
<dbReference type="SUPFAM" id="SSF55785">
    <property type="entry name" value="PYP-like sensor domain (PAS domain)"/>
    <property type="match status" value="4"/>
</dbReference>
<dbReference type="CDD" id="cd19410">
    <property type="entry name" value="HK9-like_sensor"/>
    <property type="match status" value="1"/>
</dbReference>
<organism evidence="12 13">
    <name type="scientific">Uliginosibacterium flavum</name>
    <dbReference type="NCBI Taxonomy" id="1396831"/>
    <lineage>
        <taxon>Bacteria</taxon>
        <taxon>Pseudomonadati</taxon>
        <taxon>Pseudomonadota</taxon>
        <taxon>Betaproteobacteria</taxon>
        <taxon>Rhodocyclales</taxon>
        <taxon>Zoogloeaceae</taxon>
        <taxon>Uliginosibacterium</taxon>
    </lineage>
</organism>
<dbReference type="RefSeq" id="WP_354600413.1">
    <property type="nucleotide sequence ID" value="NZ_JBEWZI010000006.1"/>
</dbReference>
<evidence type="ECO:0000256" key="4">
    <source>
        <dbReference type="ARBA" id="ARBA00022679"/>
    </source>
</evidence>
<dbReference type="SMART" id="SM00387">
    <property type="entry name" value="HATPase_c"/>
    <property type="match status" value="1"/>
</dbReference>
<accession>A0ABV2TJ42</accession>
<feature type="domain" description="Response regulatory" evidence="9">
    <location>
        <begin position="1061"/>
        <end position="1178"/>
    </location>
</feature>
<dbReference type="EC" id="2.7.13.3" evidence="2"/>
<keyword evidence="7" id="KW-0812">Transmembrane</keyword>
<evidence type="ECO:0000259" key="9">
    <source>
        <dbReference type="PROSITE" id="PS50110"/>
    </source>
</evidence>
<dbReference type="Pfam" id="PF05227">
    <property type="entry name" value="CHASE3"/>
    <property type="match status" value="1"/>
</dbReference>
<dbReference type="InterPro" id="IPR003661">
    <property type="entry name" value="HisK_dim/P_dom"/>
</dbReference>
<dbReference type="Gene3D" id="3.30.565.10">
    <property type="entry name" value="Histidine kinase-like ATPase, C-terminal domain"/>
    <property type="match status" value="1"/>
</dbReference>
<dbReference type="SUPFAM" id="SSF52172">
    <property type="entry name" value="CheY-like"/>
    <property type="match status" value="1"/>
</dbReference>
<keyword evidence="5" id="KW-0418">Kinase</keyword>
<protein>
    <recommendedName>
        <fullName evidence="2">histidine kinase</fullName>
        <ecNumber evidence="2">2.7.13.3</ecNumber>
    </recommendedName>
</protein>
<feature type="domain" description="PAC" evidence="11">
    <location>
        <begin position="590"/>
        <end position="642"/>
    </location>
</feature>
<dbReference type="Pfam" id="PF00512">
    <property type="entry name" value="HisKA"/>
    <property type="match status" value="1"/>
</dbReference>
<feature type="modified residue" description="4-aspartylphosphate" evidence="6">
    <location>
        <position position="1111"/>
    </location>
</feature>
<dbReference type="CDD" id="cd00082">
    <property type="entry name" value="HisKA"/>
    <property type="match status" value="1"/>
</dbReference>
<dbReference type="SUPFAM" id="SSF55874">
    <property type="entry name" value="ATPase domain of HSP90 chaperone/DNA topoisomerase II/histidine kinase"/>
    <property type="match status" value="1"/>
</dbReference>
<dbReference type="PROSITE" id="PS50113">
    <property type="entry name" value="PAC"/>
    <property type="match status" value="3"/>
</dbReference>
<keyword evidence="13" id="KW-1185">Reference proteome</keyword>
<evidence type="ECO:0000313" key="12">
    <source>
        <dbReference type="EMBL" id="MET7013951.1"/>
    </source>
</evidence>
<feature type="domain" description="PAC" evidence="11">
    <location>
        <begin position="732"/>
        <end position="784"/>
    </location>
</feature>
<sequence length="1195" mass="130351">MKASYKTAAALAAATLLVALGVTVSLWSFKQIEDESELRSHTYLVLNSANEFLSVLTDAETGQRGYLLTGDEVFLEPYLSVRTNIGKDLELLHQLSTVSTARTHLDAIQPLVNAKLAHMAQAIEFRRSQDMTQALILERTGQGKRLMDSIRTEMGRFTRIQQDLLVKHETAFQADMHRMLTIIVSVSMAALLFALWFAYLIYRQTQQGLKNAIHLETCNLLDIQETLNKQLLQTNVALQDREEKLGVTLNSIGDAVIATDVRACVTLMNPVAEQLTGWTQAEALGRPIAEVFIIVSKEAHRPSAIPVMKTLAKGTIQGLANHTVLIARDGCEHDIADSCAPIHNHKGDVVGAVLVFRNVTEEYAVQQALRDSSALVHTILNTVVDGIITLHASSGVVETVNPAAEKMFGYAADELVSHPFSQLVPELDEDNRIGSLEYFSSSEEERASGLSRKVVGRRKDGSTFPLEIAVSEMWLGGQRFFTGILRDVSVRKQAEEAVLSAGALQRAIFNSANFSSIATDAKGVIQIFNVGAERMLGYAAAEVVNTITPADISDPRELVVRAKALSLELDTPIAPGFDALVFKASRGIEDIYELTYFRKDGSRFPAVVSVTALRDAQDAIIGYLLIGTDNTARKQAEEALIKAGALQNAIFNSANFSSIATDAQGVIQIFNVGAERMLGYDAVDVVNIVTPAEISDQPELIVRAEALSLELGTTINPGFEALVFKASRGIEDIYELTYCRKDGSRVPAMVSVTALRDEHKAIIGYLLIGTDNTARKLIEAERTLLDQALQDKNVELESARFVAEKANLAKSDFLSSMSHELRTPLGAILGFAQLIESGTPQPTPTQKRSIDQILRAGWYLLELINEILDLALIESGKLSLSVEPVALPEVLVECQAMIEQQAQKRGISVSFPPLALPYIVQGDRTRVKQVLINLLSNAIKYNKLGGSVVVDCQLSPPNSIRISVRDTGEGLTPKLIAQLFQPFNRLGQESKTEEGTGIGLVVSKRLVELMGGVIGVESSVGAGSVFWFELELTTNPELEVHENAYALPEQAKNQGNPPLHTLLYVEDNPANLMLVEDLMARRPDIHLLSARDGSRGIAIARATLPDVILMDINLPGISGIEALQILALDPATAHIPIVALSANAMPRDIEKGIEAGFFRYLTKPIKVKEFMETLDVALQFANDKTALAVEEGEHQ</sequence>
<dbReference type="InterPro" id="IPR000014">
    <property type="entry name" value="PAS"/>
</dbReference>
<dbReference type="CDD" id="cd00130">
    <property type="entry name" value="PAS"/>
    <property type="match status" value="4"/>
</dbReference>
<feature type="domain" description="PAS" evidence="10">
    <location>
        <begin position="372"/>
        <end position="426"/>
    </location>
</feature>
<dbReference type="InterPro" id="IPR001610">
    <property type="entry name" value="PAC"/>
</dbReference>